<evidence type="ECO:0000313" key="8">
    <source>
        <dbReference type="EMBL" id="MEA5666261.1"/>
    </source>
</evidence>
<dbReference type="Pfam" id="PF00419">
    <property type="entry name" value="Fimbrial"/>
    <property type="match status" value="1"/>
</dbReference>
<evidence type="ECO:0000313" key="9">
    <source>
        <dbReference type="Proteomes" id="UP001301653"/>
    </source>
</evidence>
<comment type="caution">
    <text evidence="8">The sequence shown here is derived from an EMBL/GenBank/DDBJ whole genome shotgun (WGS) entry which is preliminary data.</text>
</comment>
<name>A0ABU5UYU3_9GAMM</name>
<dbReference type="InterPro" id="IPR054160">
    <property type="entry name" value="MrkD_recept-bd"/>
</dbReference>
<proteinExistence type="inferred from homology"/>
<reference evidence="8 9" key="1">
    <citation type="submission" date="2023-12" db="EMBL/GenBank/DDBJ databases">
        <title>Stenotrophomonas guangdongensis sp. nov., isolated from wilted pepper plants (Capsicum annuum).</title>
        <authorList>
            <person name="Qiu M."/>
            <person name="Li Y."/>
            <person name="Liu Q."/>
            <person name="Zhang X."/>
            <person name="Huang Y."/>
            <person name="Guo R."/>
            <person name="Hu M."/>
            <person name="Zhou J."/>
            <person name="Zhou X."/>
        </authorList>
    </citation>
    <scope>NUCLEOTIDE SEQUENCE [LARGE SCALE GENOMIC DNA]</scope>
    <source>
        <strain evidence="8 9">MH1</strain>
    </source>
</reference>
<dbReference type="Proteomes" id="UP001301653">
    <property type="component" value="Unassembled WGS sequence"/>
</dbReference>
<dbReference type="InterPro" id="IPR036937">
    <property type="entry name" value="Adhesion_dom_fimbrial_sf"/>
</dbReference>
<evidence type="ECO:0000256" key="4">
    <source>
        <dbReference type="ARBA" id="ARBA00023263"/>
    </source>
</evidence>
<evidence type="ECO:0000259" key="7">
    <source>
        <dbReference type="Pfam" id="PF22003"/>
    </source>
</evidence>
<dbReference type="RefSeq" id="WP_132863780.1">
    <property type="nucleotide sequence ID" value="NZ_JAYFUH010000055.1"/>
</dbReference>
<evidence type="ECO:0000256" key="1">
    <source>
        <dbReference type="ARBA" id="ARBA00004561"/>
    </source>
</evidence>
<dbReference type="Pfam" id="PF22003">
    <property type="entry name" value="MrkDrd"/>
    <property type="match status" value="1"/>
</dbReference>
<sequence>MKACKFPSAWLFVIAAMVMPATAKAAIYCTSSNDTSTNVGSPQFVAQASGTTVKINPNAPDGAVLAELEPTMYLNWKATVRCSGTASPTVTLITGLTHLGDNVYDTGVPGIGIRFAHPIGRWFPYEGTLTPATYIPSPSKAILQLVKIGPIPAPGTLPTIYARTEIAEAGVGTNYLTVFTRFTIYGPKLEISIPTCQVTTPLVSVSMAPVYRSQFTEMGSVSAAGDLAIGVKCAGGAAGSKVDVHAVLTDQSDPENRDDALKLSADSTASGLGVQVLFKGNVIRFGPDSKHSDAENRWLAGSTGVGEYSIPLSARYVRTGSVVSAGTANARATFTLSYE</sequence>
<feature type="domain" description="Fimbrial-type adhesion" evidence="6">
    <location>
        <begin position="194"/>
        <end position="338"/>
    </location>
</feature>
<protein>
    <submittedName>
        <fullName evidence="8">Fimbrial protein</fullName>
    </submittedName>
</protein>
<feature type="domain" description="MrkD-like receptor binding" evidence="7">
    <location>
        <begin position="53"/>
        <end position="159"/>
    </location>
</feature>
<dbReference type="InterPro" id="IPR050263">
    <property type="entry name" value="Bact_Fimbrial_Adh_Pro"/>
</dbReference>
<dbReference type="InterPro" id="IPR000259">
    <property type="entry name" value="Adhesion_dom_fimbrial"/>
</dbReference>
<dbReference type="EMBL" id="JAYFUH010000055">
    <property type="protein sequence ID" value="MEA5666261.1"/>
    <property type="molecule type" value="Genomic_DNA"/>
</dbReference>
<evidence type="ECO:0000256" key="5">
    <source>
        <dbReference type="SAM" id="SignalP"/>
    </source>
</evidence>
<organism evidence="8 9">
    <name type="scientific">Stenotrophomonas capsici</name>
    <dbReference type="NCBI Taxonomy" id="3110230"/>
    <lineage>
        <taxon>Bacteria</taxon>
        <taxon>Pseudomonadati</taxon>
        <taxon>Pseudomonadota</taxon>
        <taxon>Gammaproteobacteria</taxon>
        <taxon>Lysobacterales</taxon>
        <taxon>Lysobacteraceae</taxon>
        <taxon>Stenotrophomonas</taxon>
    </lineage>
</organism>
<dbReference type="InterPro" id="IPR008966">
    <property type="entry name" value="Adhesion_dom_sf"/>
</dbReference>
<dbReference type="PANTHER" id="PTHR33420">
    <property type="entry name" value="FIMBRIAL SUBUNIT ELFA-RELATED"/>
    <property type="match status" value="1"/>
</dbReference>
<keyword evidence="3 5" id="KW-0732">Signal</keyword>
<accession>A0ABU5UYU3</accession>
<keyword evidence="9" id="KW-1185">Reference proteome</keyword>
<feature type="signal peptide" evidence="5">
    <location>
        <begin position="1"/>
        <end position="25"/>
    </location>
</feature>
<gene>
    <name evidence="8" type="ORF">VA603_01740</name>
</gene>
<comment type="subcellular location">
    <subcellularLocation>
        <location evidence="1">Fimbrium</location>
    </subcellularLocation>
</comment>
<dbReference type="Gene3D" id="2.60.40.1090">
    <property type="entry name" value="Fimbrial-type adhesion domain"/>
    <property type="match status" value="1"/>
</dbReference>
<keyword evidence="4" id="KW-0281">Fimbrium</keyword>
<evidence type="ECO:0000259" key="6">
    <source>
        <dbReference type="Pfam" id="PF00419"/>
    </source>
</evidence>
<dbReference type="SUPFAM" id="SSF49401">
    <property type="entry name" value="Bacterial adhesins"/>
    <property type="match status" value="1"/>
</dbReference>
<dbReference type="Gene3D" id="2.60.40.3310">
    <property type="match status" value="1"/>
</dbReference>
<dbReference type="PANTHER" id="PTHR33420:SF12">
    <property type="entry name" value="FIMBRIN-LIKE PROTEIN FIMI-RELATED"/>
    <property type="match status" value="1"/>
</dbReference>
<comment type="similarity">
    <text evidence="2">Belongs to the fimbrial protein family.</text>
</comment>
<evidence type="ECO:0000256" key="2">
    <source>
        <dbReference type="ARBA" id="ARBA00006671"/>
    </source>
</evidence>
<evidence type="ECO:0000256" key="3">
    <source>
        <dbReference type="ARBA" id="ARBA00022729"/>
    </source>
</evidence>
<feature type="chain" id="PRO_5046315933" evidence="5">
    <location>
        <begin position="26"/>
        <end position="339"/>
    </location>
</feature>